<keyword evidence="5" id="KW-1185">Reference proteome</keyword>
<organism evidence="4 5">
    <name type="scientific">Legionella quinlivanii</name>
    <dbReference type="NCBI Taxonomy" id="45073"/>
    <lineage>
        <taxon>Bacteria</taxon>
        <taxon>Pseudomonadati</taxon>
        <taxon>Pseudomonadota</taxon>
        <taxon>Gammaproteobacteria</taxon>
        <taxon>Legionellales</taxon>
        <taxon>Legionellaceae</taxon>
        <taxon>Legionella</taxon>
    </lineage>
</organism>
<evidence type="ECO:0000256" key="2">
    <source>
        <dbReference type="SAM" id="SignalP"/>
    </source>
</evidence>
<dbReference type="PATRIC" id="fig|45073.5.peg.2629"/>
<dbReference type="EMBL" id="LNYS01000022">
    <property type="protein sequence ID" value="KTD46561.1"/>
    <property type="molecule type" value="Genomic_DNA"/>
</dbReference>
<feature type="signal peptide" evidence="2">
    <location>
        <begin position="1"/>
        <end position="19"/>
    </location>
</feature>
<keyword evidence="1 2" id="KW-0732">Signal</keyword>
<proteinExistence type="predicted"/>
<comment type="caution">
    <text evidence="4">The sequence shown here is derived from an EMBL/GenBank/DDBJ whole genome shotgun (WGS) entry which is preliminary data.</text>
</comment>
<protein>
    <recommendedName>
        <fullName evidence="3">Outer membrane protein beta-barrel domain-containing protein</fullName>
    </recommendedName>
</protein>
<dbReference type="RefSeq" id="WP_058508564.1">
    <property type="nucleotide sequence ID" value="NZ_CAAAIK010000008.1"/>
</dbReference>
<evidence type="ECO:0000313" key="5">
    <source>
        <dbReference type="Proteomes" id="UP000054618"/>
    </source>
</evidence>
<dbReference type="InterPro" id="IPR027385">
    <property type="entry name" value="Beta-barrel_OMP"/>
</dbReference>
<dbReference type="Pfam" id="PF13505">
    <property type="entry name" value="OMP_b-brl"/>
    <property type="match status" value="1"/>
</dbReference>
<dbReference type="STRING" id="45073.Lqui_2486"/>
<evidence type="ECO:0000259" key="3">
    <source>
        <dbReference type="Pfam" id="PF13505"/>
    </source>
</evidence>
<name>A0A0W0XP72_9GAMM</name>
<feature type="chain" id="PRO_5006916730" description="Outer membrane protein beta-barrel domain-containing protein" evidence="2">
    <location>
        <begin position="20"/>
        <end position="225"/>
    </location>
</feature>
<dbReference type="InterPro" id="IPR011250">
    <property type="entry name" value="OMP/PagP_B-barrel"/>
</dbReference>
<dbReference type="Gene3D" id="2.40.160.20">
    <property type="match status" value="1"/>
</dbReference>
<dbReference type="Proteomes" id="UP000054618">
    <property type="component" value="Unassembled WGS sequence"/>
</dbReference>
<dbReference type="OrthoDB" id="5649744at2"/>
<sequence length="225" mass="24940">MNKKFILLALSLLSLNAHANWSAALNLGINAVNIDKDLTYPLGDPFTTSESYRHAYTGFHGQLAVAYDFLFTEKVSVAIEGDADLFTGRARHVINNWFIDESVSAKEKLNYGFSLFALPEYHYNESFRIFAGPGVSRSQFKMDSTNTAGNAGVTGNFEQWLTGISAKVGVANQLSANKEVLFTYQFTQYDSVTKSAEEPLSGEFLRGRYKPQANLFMVGLRVAFA</sequence>
<reference evidence="4 5" key="1">
    <citation type="submission" date="2015-11" db="EMBL/GenBank/DDBJ databases">
        <title>Genomic analysis of 38 Legionella species identifies large and diverse effector repertoires.</title>
        <authorList>
            <person name="Burstein D."/>
            <person name="Amaro F."/>
            <person name="Zusman T."/>
            <person name="Lifshitz Z."/>
            <person name="Cohen O."/>
            <person name="Gilbert J.A."/>
            <person name="Pupko T."/>
            <person name="Shuman H.A."/>
            <person name="Segal G."/>
        </authorList>
    </citation>
    <scope>NUCLEOTIDE SEQUENCE [LARGE SCALE GENOMIC DNA]</scope>
    <source>
        <strain evidence="4 5">CDC#1442-AUS-E</strain>
    </source>
</reference>
<dbReference type="AlphaFoldDB" id="A0A0W0XP72"/>
<evidence type="ECO:0000256" key="1">
    <source>
        <dbReference type="ARBA" id="ARBA00022729"/>
    </source>
</evidence>
<accession>A0A0W0XP72</accession>
<evidence type="ECO:0000313" key="4">
    <source>
        <dbReference type="EMBL" id="KTD46561.1"/>
    </source>
</evidence>
<gene>
    <name evidence="4" type="ORF">Lqui_2486</name>
</gene>
<dbReference type="SUPFAM" id="SSF56925">
    <property type="entry name" value="OMPA-like"/>
    <property type="match status" value="1"/>
</dbReference>
<feature type="domain" description="Outer membrane protein beta-barrel" evidence="3">
    <location>
        <begin position="5"/>
        <end position="207"/>
    </location>
</feature>